<dbReference type="Proteomes" id="UP001597549">
    <property type="component" value="Unassembled WGS sequence"/>
</dbReference>
<evidence type="ECO:0000256" key="2">
    <source>
        <dbReference type="ARBA" id="ARBA00023235"/>
    </source>
</evidence>
<dbReference type="RefSeq" id="WP_379807301.1">
    <property type="nucleotide sequence ID" value="NZ_JBHUOL010000018.1"/>
</dbReference>
<name>A0ABW5ZBF4_9FLAO</name>
<dbReference type="PANTHER" id="PTHR13774">
    <property type="entry name" value="PHENAZINE BIOSYNTHESIS PROTEIN"/>
    <property type="match status" value="1"/>
</dbReference>
<organism evidence="3 4">
    <name type="scientific">Flavobacterium ardleyense</name>
    <dbReference type="NCBI Taxonomy" id="2038737"/>
    <lineage>
        <taxon>Bacteria</taxon>
        <taxon>Pseudomonadati</taxon>
        <taxon>Bacteroidota</taxon>
        <taxon>Flavobacteriia</taxon>
        <taxon>Flavobacteriales</taxon>
        <taxon>Flavobacteriaceae</taxon>
        <taxon>Flavobacterium</taxon>
    </lineage>
</organism>
<dbReference type="Gene3D" id="3.10.310.10">
    <property type="entry name" value="Diaminopimelate Epimerase, Chain A, domain 1"/>
    <property type="match status" value="2"/>
</dbReference>
<keyword evidence="2" id="KW-0413">Isomerase</keyword>
<evidence type="ECO:0000313" key="4">
    <source>
        <dbReference type="Proteomes" id="UP001597549"/>
    </source>
</evidence>
<dbReference type="PANTHER" id="PTHR13774:SF17">
    <property type="entry name" value="PHENAZINE BIOSYNTHESIS-LIKE DOMAIN-CONTAINING PROTEIN"/>
    <property type="match status" value="1"/>
</dbReference>
<dbReference type="SUPFAM" id="SSF54506">
    <property type="entry name" value="Diaminopimelate epimerase-like"/>
    <property type="match status" value="1"/>
</dbReference>
<dbReference type="EMBL" id="JBHUOL010000018">
    <property type="protein sequence ID" value="MFD2909107.1"/>
    <property type="molecule type" value="Genomic_DNA"/>
</dbReference>
<gene>
    <name evidence="3" type="ORF">ACFSX9_10185</name>
</gene>
<dbReference type="PIRSF" id="PIRSF016184">
    <property type="entry name" value="PhzC_PhzF"/>
    <property type="match status" value="1"/>
</dbReference>
<keyword evidence="4" id="KW-1185">Reference proteome</keyword>
<comment type="caution">
    <text evidence="3">The sequence shown here is derived from an EMBL/GenBank/DDBJ whole genome shotgun (WGS) entry which is preliminary data.</text>
</comment>
<dbReference type="InterPro" id="IPR003719">
    <property type="entry name" value="Phenazine_PhzF-like"/>
</dbReference>
<sequence length="269" mass="29749">MKVYIIDAFTTEAFKGNPAGVCIVEDEILVETMQSIASELNLSETAFISRFNDSESDYSIRFFTPTVPIDFCGHATLAAAKVILQKTGNSEVNFTTLHNLKISAKSSGATIEMNFPLYDSVAYSPNEDLYDALGIVNPVATKYAKELDMVVIEVADKDALLKLQPDFAQLANTSKRYKAVIVTAKSEDVSYDFYSRCFCSWIGIDEDPVTGSSHSILAKYWSKILNKKEMVAFQASKRGGSMQLKIVNDKELEVISNAKIMVEGILNLE</sequence>
<protein>
    <submittedName>
        <fullName evidence="3">PhzF family phenazine biosynthesis protein</fullName>
    </submittedName>
</protein>
<evidence type="ECO:0000256" key="1">
    <source>
        <dbReference type="ARBA" id="ARBA00008270"/>
    </source>
</evidence>
<dbReference type="NCBIfam" id="TIGR00654">
    <property type="entry name" value="PhzF_family"/>
    <property type="match status" value="1"/>
</dbReference>
<dbReference type="Pfam" id="PF02567">
    <property type="entry name" value="PhzC-PhzF"/>
    <property type="match status" value="1"/>
</dbReference>
<reference evidence="4" key="1">
    <citation type="journal article" date="2019" name="Int. J. Syst. Evol. Microbiol.">
        <title>The Global Catalogue of Microorganisms (GCM) 10K type strain sequencing project: providing services to taxonomists for standard genome sequencing and annotation.</title>
        <authorList>
            <consortium name="The Broad Institute Genomics Platform"/>
            <consortium name="The Broad Institute Genome Sequencing Center for Infectious Disease"/>
            <person name="Wu L."/>
            <person name="Ma J."/>
        </authorList>
    </citation>
    <scope>NUCLEOTIDE SEQUENCE [LARGE SCALE GENOMIC DNA]</scope>
    <source>
        <strain evidence="4">KCTC 52644</strain>
    </source>
</reference>
<proteinExistence type="inferred from homology"/>
<evidence type="ECO:0000313" key="3">
    <source>
        <dbReference type="EMBL" id="MFD2909107.1"/>
    </source>
</evidence>
<comment type="similarity">
    <text evidence="1">Belongs to the PhzF family.</text>
</comment>
<accession>A0ABW5ZBF4</accession>